<protein>
    <submittedName>
        <fullName evidence="2">Uncharacterized protein</fullName>
    </submittedName>
</protein>
<sequence length="193" mass="21492">MFPSSHHHHLSTASVPSQTVATLLRRCIDPPNYSVAAITTMPLLAQPQASLPHNHQSQAAPCFHITITSPPSAIKLPSRRSQFASPAEPISDCPAVGFLIDAAGIIISTEPPPLSRDPHLSDNRRRRRYPESSCSLPLPLHHEAPSGHLYRLESYHHQPLLLTPRRRRRRTQTTPVMQKLPPCLCSLLVCREE</sequence>
<dbReference type="AlphaFoldDB" id="A0AAW1WHV9"/>
<evidence type="ECO:0000313" key="3">
    <source>
        <dbReference type="Proteomes" id="UP001457282"/>
    </source>
</evidence>
<proteinExistence type="predicted"/>
<accession>A0AAW1WHV9</accession>
<organism evidence="2 3">
    <name type="scientific">Rubus argutus</name>
    <name type="common">Southern blackberry</name>
    <dbReference type="NCBI Taxonomy" id="59490"/>
    <lineage>
        <taxon>Eukaryota</taxon>
        <taxon>Viridiplantae</taxon>
        <taxon>Streptophyta</taxon>
        <taxon>Embryophyta</taxon>
        <taxon>Tracheophyta</taxon>
        <taxon>Spermatophyta</taxon>
        <taxon>Magnoliopsida</taxon>
        <taxon>eudicotyledons</taxon>
        <taxon>Gunneridae</taxon>
        <taxon>Pentapetalae</taxon>
        <taxon>rosids</taxon>
        <taxon>fabids</taxon>
        <taxon>Rosales</taxon>
        <taxon>Rosaceae</taxon>
        <taxon>Rosoideae</taxon>
        <taxon>Rosoideae incertae sedis</taxon>
        <taxon>Rubus</taxon>
    </lineage>
</organism>
<reference evidence="2 3" key="1">
    <citation type="journal article" date="2023" name="G3 (Bethesda)">
        <title>A chromosome-length genome assembly and annotation of blackberry (Rubus argutus, cv. 'Hillquist').</title>
        <authorList>
            <person name="Bruna T."/>
            <person name="Aryal R."/>
            <person name="Dudchenko O."/>
            <person name="Sargent D.J."/>
            <person name="Mead D."/>
            <person name="Buti M."/>
            <person name="Cavallini A."/>
            <person name="Hytonen T."/>
            <person name="Andres J."/>
            <person name="Pham M."/>
            <person name="Weisz D."/>
            <person name="Mascagni F."/>
            <person name="Usai G."/>
            <person name="Natali L."/>
            <person name="Bassil N."/>
            <person name="Fernandez G.E."/>
            <person name="Lomsadze A."/>
            <person name="Armour M."/>
            <person name="Olukolu B."/>
            <person name="Poorten T."/>
            <person name="Britton C."/>
            <person name="Davik J."/>
            <person name="Ashrafi H."/>
            <person name="Aiden E.L."/>
            <person name="Borodovsky M."/>
            <person name="Worthington M."/>
        </authorList>
    </citation>
    <scope>NUCLEOTIDE SEQUENCE [LARGE SCALE GENOMIC DNA]</scope>
    <source>
        <strain evidence="2">PI 553951</strain>
    </source>
</reference>
<feature type="region of interest" description="Disordered" evidence="1">
    <location>
        <begin position="110"/>
        <end position="134"/>
    </location>
</feature>
<evidence type="ECO:0000256" key="1">
    <source>
        <dbReference type="SAM" id="MobiDB-lite"/>
    </source>
</evidence>
<name>A0AAW1WHV9_RUBAR</name>
<dbReference type="Proteomes" id="UP001457282">
    <property type="component" value="Unassembled WGS sequence"/>
</dbReference>
<dbReference type="EMBL" id="JBEDUW010000006">
    <property type="protein sequence ID" value="KAK9924307.1"/>
    <property type="molecule type" value="Genomic_DNA"/>
</dbReference>
<gene>
    <name evidence="2" type="ORF">M0R45_032685</name>
</gene>
<keyword evidence="3" id="KW-1185">Reference proteome</keyword>
<evidence type="ECO:0000313" key="2">
    <source>
        <dbReference type="EMBL" id="KAK9924307.1"/>
    </source>
</evidence>
<comment type="caution">
    <text evidence="2">The sequence shown here is derived from an EMBL/GenBank/DDBJ whole genome shotgun (WGS) entry which is preliminary data.</text>
</comment>